<proteinExistence type="predicted"/>
<protein>
    <recommendedName>
        <fullName evidence="3">Reverse transcriptase/retrotransposon-derived protein RNase H-like domain-containing protein</fullName>
    </recommendedName>
</protein>
<comment type="caution">
    <text evidence="1">The sequence shown here is derived from an EMBL/GenBank/DDBJ whole genome shotgun (WGS) entry which is preliminary data.</text>
</comment>
<dbReference type="PANTHER" id="PTHR35046:SF26">
    <property type="entry name" value="RNA-DIRECTED DNA POLYMERASE"/>
    <property type="match status" value="1"/>
</dbReference>
<evidence type="ECO:0008006" key="3">
    <source>
        <dbReference type="Google" id="ProtNLM"/>
    </source>
</evidence>
<dbReference type="SUPFAM" id="SSF56672">
    <property type="entry name" value="DNA/RNA polymerases"/>
    <property type="match status" value="1"/>
</dbReference>
<dbReference type="EMBL" id="JBJUIK010000005">
    <property type="protein sequence ID" value="KAL3528015.1"/>
    <property type="molecule type" value="Genomic_DNA"/>
</dbReference>
<keyword evidence="2" id="KW-1185">Reference proteome</keyword>
<sequence>MNYNTYPSFEELQQVMMSLLALALQNFSQPFKVANDASGKEIGVVLMKNSKLLAFLSEKWMTKLLGYDYELVYKKGSYNTTANALSKRFADAEEPIVDKQTDNATYLGLLQPLPIPDKVWSDISMGFIEGLPLSYCTQEQTQSSYFDKPYRANALKFDGGPDLDVALNWIAQMETKFKALRFPDNVKVQVVIPFLVGDAENWWRSRNQ</sequence>
<organism evidence="1 2">
    <name type="scientific">Cinchona calisaya</name>
    <dbReference type="NCBI Taxonomy" id="153742"/>
    <lineage>
        <taxon>Eukaryota</taxon>
        <taxon>Viridiplantae</taxon>
        <taxon>Streptophyta</taxon>
        <taxon>Embryophyta</taxon>
        <taxon>Tracheophyta</taxon>
        <taxon>Spermatophyta</taxon>
        <taxon>Magnoliopsida</taxon>
        <taxon>eudicotyledons</taxon>
        <taxon>Gunneridae</taxon>
        <taxon>Pentapetalae</taxon>
        <taxon>asterids</taxon>
        <taxon>lamiids</taxon>
        <taxon>Gentianales</taxon>
        <taxon>Rubiaceae</taxon>
        <taxon>Cinchonoideae</taxon>
        <taxon>Cinchoneae</taxon>
        <taxon>Cinchona</taxon>
    </lineage>
</organism>
<dbReference type="AlphaFoldDB" id="A0ABD3AC22"/>
<dbReference type="InterPro" id="IPR043502">
    <property type="entry name" value="DNA/RNA_pol_sf"/>
</dbReference>
<evidence type="ECO:0000313" key="2">
    <source>
        <dbReference type="Proteomes" id="UP001630127"/>
    </source>
</evidence>
<accession>A0ABD3AC22</accession>
<reference evidence="1 2" key="1">
    <citation type="submission" date="2024-11" db="EMBL/GenBank/DDBJ databases">
        <title>A near-complete genome assembly of Cinchona calisaya.</title>
        <authorList>
            <person name="Lian D.C."/>
            <person name="Zhao X.W."/>
            <person name="Wei L."/>
        </authorList>
    </citation>
    <scope>NUCLEOTIDE SEQUENCE [LARGE SCALE GENOMIC DNA]</scope>
    <source>
        <tissue evidence="1">Nenye</tissue>
    </source>
</reference>
<dbReference type="Proteomes" id="UP001630127">
    <property type="component" value="Unassembled WGS sequence"/>
</dbReference>
<evidence type="ECO:0000313" key="1">
    <source>
        <dbReference type="EMBL" id="KAL3528015.1"/>
    </source>
</evidence>
<dbReference type="PANTHER" id="PTHR35046">
    <property type="entry name" value="ZINC KNUCKLE (CCHC-TYPE) FAMILY PROTEIN"/>
    <property type="match status" value="1"/>
</dbReference>
<gene>
    <name evidence="1" type="ORF">ACH5RR_012671</name>
</gene>
<name>A0ABD3AC22_9GENT</name>